<evidence type="ECO:0000259" key="6">
    <source>
        <dbReference type="PROSITE" id="PS50110"/>
    </source>
</evidence>
<sequence length="363" mass="41450">MVRHDLKSPLNGILNMSKQLQYETNINTKQRNWINMINESGQQILHMVEHSLDIYKMEEGSYILKPQAVDLVRLFHRLNEEMSFWANKTNVSIQFFLANKPLSWNMLHWISGEEMLLSNLFSNLIKNAIEASPENETVTIRIFEKEMHAITIHNMGMIPESIQERFFDRYTTEGKPGGTGLGTYSAQLIAGVHGGNISFVTSQTEGTTLTIQLPKNIHKQGSDQQKIHPNKQLKTLQNYKILSVDDHPNNHMVMEMLLDDTPYDVCYVNSGREALQKLDEMPFDIILMDLNMPEMNGFDCTQAIRDLNIHIPIVALSADNSEKTKILCKKKGFDDFLAKPLQSQELLVSIIERMAGIDNDAET</sequence>
<protein>
    <recommendedName>
        <fullName evidence="2">histidine kinase</fullName>
        <ecNumber evidence="2">2.7.13.3</ecNumber>
    </recommendedName>
</protein>
<dbReference type="SUPFAM" id="SSF52172">
    <property type="entry name" value="CheY-like"/>
    <property type="match status" value="1"/>
</dbReference>
<keyword evidence="7" id="KW-0418">Kinase</keyword>
<dbReference type="AlphaFoldDB" id="A0A1V1PGW6"/>
<feature type="domain" description="Response regulatory" evidence="6">
    <location>
        <begin position="240"/>
        <end position="354"/>
    </location>
</feature>
<dbReference type="PANTHER" id="PTHR43547">
    <property type="entry name" value="TWO-COMPONENT HISTIDINE KINASE"/>
    <property type="match status" value="1"/>
</dbReference>
<dbReference type="InterPro" id="IPR005467">
    <property type="entry name" value="His_kinase_dom"/>
</dbReference>
<dbReference type="Pfam" id="PF00072">
    <property type="entry name" value="Response_reg"/>
    <property type="match status" value="1"/>
</dbReference>
<dbReference type="Proteomes" id="UP000189670">
    <property type="component" value="Unassembled WGS sequence"/>
</dbReference>
<evidence type="ECO:0000313" key="8">
    <source>
        <dbReference type="Proteomes" id="UP000189670"/>
    </source>
</evidence>
<feature type="modified residue" description="4-aspartylphosphate" evidence="4">
    <location>
        <position position="289"/>
    </location>
</feature>
<organism evidence="7 8">
    <name type="scientific">Candidatus Magnetoglobus multicellularis str. Araruama</name>
    <dbReference type="NCBI Taxonomy" id="890399"/>
    <lineage>
        <taxon>Bacteria</taxon>
        <taxon>Pseudomonadati</taxon>
        <taxon>Thermodesulfobacteriota</taxon>
        <taxon>Desulfobacteria</taxon>
        <taxon>Desulfobacterales</taxon>
        <taxon>Desulfobacteraceae</taxon>
        <taxon>Candidatus Magnetoglobus</taxon>
    </lineage>
</organism>
<dbReference type="Gene3D" id="3.40.50.2300">
    <property type="match status" value="1"/>
</dbReference>
<evidence type="ECO:0000256" key="2">
    <source>
        <dbReference type="ARBA" id="ARBA00012438"/>
    </source>
</evidence>
<name>A0A1V1PGW6_9BACT</name>
<accession>A0A1V1PGW6</accession>
<keyword evidence="3 4" id="KW-0597">Phosphoprotein</keyword>
<evidence type="ECO:0000313" key="7">
    <source>
        <dbReference type="EMBL" id="ETR74046.1"/>
    </source>
</evidence>
<dbReference type="InterPro" id="IPR003661">
    <property type="entry name" value="HisK_dim/P_dom"/>
</dbReference>
<dbReference type="Gene3D" id="1.10.287.130">
    <property type="match status" value="1"/>
</dbReference>
<dbReference type="CDD" id="cd17546">
    <property type="entry name" value="REC_hyHK_CKI1_RcsC-like"/>
    <property type="match status" value="1"/>
</dbReference>
<dbReference type="Pfam" id="PF00512">
    <property type="entry name" value="HisKA"/>
    <property type="match status" value="1"/>
</dbReference>
<dbReference type="InterPro" id="IPR001789">
    <property type="entry name" value="Sig_transdc_resp-reg_receiver"/>
</dbReference>
<dbReference type="Gene3D" id="3.30.565.10">
    <property type="entry name" value="Histidine kinase-like ATPase, C-terminal domain"/>
    <property type="match status" value="1"/>
</dbReference>
<dbReference type="SUPFAM" id="SSF47384">
    <property type="entry name" value="Homodimeric domain of signal transducing histidine kinase"/>
    <property type="match status" value="1"/>
</dbReference>
<dbReference type="InterPro" id="IPR036097">
    <property type="entry name" value="HisK_dim/P_sf"/>
</dbReference>
<comment type="caution">
    <text evidence="7">The sequence shown here is derived from an EMBL/GenBank/DDBJ whole genome shotgun (WGS) entry which is preliminary data.</text>
</comment>
<dbReference type="PROSITE" id="PS50109">
    <property type="entry name" value="HIS_KIN"/>
    <property type="match status" value="1"/>
</dbReference>
<dbReference type="SMART" id="SM00387">
    <property type="entry name" value="HATPase_c"/>
    <property type="match status" value="1"/>
</dbReference>
<dbReference type="PANTHER" id="PTHR43547:SF2">
    <property type="entry name" value="HYBRID SIGNAL TRANSDUCTION HISTIDINE KINASE C"/>
    <property type="match status" value="1"/>
</dbReference>
<dbReference type="PROSITE" id="PS50110">
    <property type="entry name" value="RESPONSE_REGULATORY"/>
    <property type="match status" value="1"/>
</dbReference>
<dbReference type="GO" id="GO:0000155">
    <property type="term" value="F:phosphorelay sensor kinase activity"/>
    <property type="evidence" value="ECO:0007669"/>
    <property type="project" value="InterPro"/>
</dbReference>
<dbReference type="InterPro" id="IPR003594">
    <property type="entry name" value="HATPase_dom"/>
</dbReference>
<evidence type="ECO:0000256" key="1">
    <source>
        <dbReference type="ARBA" id="ARBA00000085"/>
    </source>
</evidence>
<evidence type="ECO:0000256" key="4">
    <source>
        <dbReference type="PROSITE-ProRule" id="PRU00169"/>
    </source>
</evidence>
<dbReference type="EC" id="2.7.13.3" evidence="2"/>
<comment type="catalytic activity">
    <reaction evidence="1">
        <text>ATP + protein L-histidine = ADP + protein N-phospho-L-histidine.</text>
        <dbReference type="EC" id="2.7.13.3"/>
    </reaction>
</comment>
<evidence type="ECO:0000256" key="3">
    <source>
        <dbReference type="ARBA" id="ARBA00022553"/>
    </source>
</evidence>
<dbReference type="InterPro" id="IPR036890">
    <property type="entry name" value="HATPase_C_sf"/>
</dbReference>
<dbReference type="CDD" id="cd00082">
    <property type="entry name" value="HisKA"/>
    <property type="match status" value="1"/>
</dbReference>
<proteinExistence type="predicted"/>
<dbReference type="CDD" id="cd00075">
    <property type="entry name" value="HATPase"/>
    <property type="match status" value="1"/>
</dbReference>
<gene>
    <name evidence="7" type="ORF">OMM_00482</name>
</gene>
<dbReference type="SMART" id="SM00388">
    <property type="entry name" value="HisKA"/>
    <property type="match status" value="1"/>
</dbReference>
<reference evidence="8" key="1">
    <citation type="submission" date="2012-11" db="EMBL/GenBank/DDBJ databases">
        <authorList>
            <person name="Lucero-Rivera Y.E."/>
            <person name="Tovar-Ramirez D."/>
        </authorList>
    </citation>
    <scope>NUCLEOTIDE SEQUENCE [LARGE SCALE GENOMIC DNA]</scope>
    <source>
        <strain evidence="8">Araruama</strain>
    </source>
</reference>
<dbReference type="EMBL" id="ATBP01000024">
    <property type="protein sequence ID" value="ETR74046.1"/>
    <property type="molecule type" value="Genomic_DNA"/>
</dbReference>
<dbReference type="SUPFAM" id="SSF55874">
    <property type="entry name" value="ATPase domain of HSP90 chaperone/DNA topoisomerase II/histidine kinase"/>
    <property type="match status" value="1"/>
</dbReference>
<dbReference type="SMART" id="SM00448">
    <property type="entry name" value="REC"/>
    <property type="match status" value="1"/>
</dbReference>
<dbReference type="InterPro" id="IPR011006">
    <property type="entry name" value="CheY-like_superfamily"/>
</dbReference>
<evidence type="ECO:0000259" key="5">
    <source>
        <dbReference type="PROSITE" id="PS50109"/>
    </source>
</evidence>
<dbReference type="Pfam" id="PF02518">
    <property type="entry name" value="HATPase_c"/>
    <property type="match status" value="1"/>
</dbReference>
<keyword evidence="7" id="KW-0808">Transferase</keyword>
<feature type="domain" description="Histidine kinase" evidence="5">
    <location>
        <begin position="1"/>
        <end position="217"/>
    </location>
</feature>